<dbReference type="InterPro" id="IPR042211">
    <property type="entry name" value="CRISPR-assoc_Cas1_N"/>
</dbReference>
<evidence type="ECO:0000256" key="2">
    <source>
        <dbReference type="ARBA" id="ARBA00022723"/>
    </source>
</evidence>
<evidence type="ECO:0000256" key="4">
    <source>
        <dbReference type="ARBA" id="ARBA00022801"/>
    </source>
</evidence>
<dbReference type="AlphaFoldDB" id="A0A554X7S1"/>
<proteinExistence type="inferred from homology"/>
<dbReference type="EMBL" id="VJON01000042">
    <property type="protein sequence ID" value="TSE31879.1"/>
    <property type="molecule type" value="Genomic_DNA"/>
</dbReference>
<dbReference type="GO" id="GO:0004519">
    <property type="term" value="F:endonuclease activity"/>
    <property type="evidence" value="ECO:0007669"/>
    <property type="project" value="UniProtKB-UniRule"/>
</dbReference>
<keyword evidence="4 10" id="KW-0378">Hydrolase</keyword>
<dbReference type="InterPro" id="IPR002729">
    <property type="entry name" value="CRISPR-assoc_Cas1"/>
</dbReference>
<comment type="similarity">
    <text evidence="10">Belongs to the CRISPR-associated endonuclease Cas1 family.</text>
</comment>
<keyword evidence="2 10" id="KW-0479">Metal-binding</keyword>
<comment type="cofactor">
    <cofactor evidence="10">
        <name>Mg(2+)</name>
        <dbReference type="ChEBI" id="CHEBI:18420"/>
    </cofactor>
    <cofactor evidence="10">
        <name>Mn(2+)</name>
        <dbReference type="ChEBI" id="CHEBI:29035"/>
    </cofactor>
</comment>
<dbReference type="Gene3D" id="1.20.120.920">
    <property type="entry name" value="CRISPR-associated endonuclease Cas1, C-terminal domain"/>
    <property type="match status" value="1"/>
</dbReference>
<comment type="caution">
    <text evidence="11">The sequence shown here is derived from an EMBL/GenBank/DDBJ whole genome shotgun (WGS) entry which is preliminary data.</text>
</comment>
<accession>A0A554X7S1</accession>
<keyword evidence="5 10" id="KW-0460">Magnesium</keyword>
<dbReference type="Proteomes" id="UP000318294">
    <property type="component" value="Unassembled WGS sequence"/>
</dbReference>
<dbReference type="PANTHER" id="PTHR34353:SF2">
    <property type="entry name" value="CRISPR-ASSOCIATED ENDONUCLEASE CAS1 1"/>
    <property type="match status" value="1"/>
</dbReference>
<evidence type="ECO:0000256" key="5">
    <source>
        <dbReference type="ARBA" id="ARBA00022842"/>
    </source>
</evidence>
<dbReference type="GO" id="GO:0003677">
    <property type="term" value="F:DNA binding"/>
    <property type="evidence" value="ECO:0007669"/>
    <property type="project" value="UniProtKB-KW"/>
</dbReference>
<dbReference type="CDD" id="cd09634">
    <property type="entry name" value="Cas1_I-II-III"/>
    <property type="match status" value="1"/>
</dbReference>
<sequence>MATLVLDNRALALRIDGQALAFYENGERRGSLPIKLLERVILQGDLSLSAGVLTRLAENGTAVLMLSKRHSRRLAVVLGPAHNDAAVRIAQAQRLFDQAWCAWWARRQIAAKTRAQVRVLKQAMAKRPDCHYPLARAVTDLEHLCSHMDSPQQPPSVERLRGFEGAAARAYFQGLTVLFPPSLGFTGRSRRPPRDPVNACLSLVYTLLHFEAVRAAHMAGLDPLLGFYHRPAFGRESLASDLIEPLRPHADQWVWRLFQNRTLRAELFSRDGQACLLGKTGREVFYQHYEAHFKPVRRLLQRQCRRLAAYFRQQGTPFLEEDEA</sequence>
<keyword evidence="6 10" id="KW-0051">Antiviral defense</keyword>
<keyword evidence="7 10" id="KW-0238">DNA-binding</keyword>
<protein>
    <recommendedName>
        <fullName evidence="10">CRISPR-associated endonuclease Cas1</fullName>
        <ecNumber evidence="10">3.1.-.-</ecNumber>
    </recommendedName>
</protein>
<dbReference type="Pfam" id="PF01867">
    <property type="entry name" value="Cas_Cas1"/>
    <property type="match status" value="1"/>
</dbReference>
<evidence type="ECO:0000256" key="10">
    <source>
        <dbReference type="HAMAP-Rule" id="MF_01470"/>
    </source>
</evidence>
<name>A0A554X7S1_9BURK</name>
<dbReference type="GO" id="GO:0043571">
    <property type="term" value="P:maintenance of CRISPR repeat elements"/>
    <property type="evidence" value="ECO:0007669"/>
    <property type="project" value="UniProtKB-UniRule"/>
</dbReference>
<dbReference type="HAMAP" id="MF_01470">
    <property type="entry name" value="Cas1"/>
    <property type="match status" value="1"/>
</dbReference>
<evidence type="ECO:0000256" key="8">
    <source>
        <dbReference type="ARBA" id="ARBA00023211"/>
    </source>
</evidence>
<feature type="binding site" evidence="10">
    <location>
        <position position="229"/>
    </location>
    <ligand>
        <name>Mn(2+)</name>
        <dbReference type="ChEBI" id="CHEBI:29035"/>
    </ligand>
</feature>
<comment type="subunit">
    <text evidence="9 10">Homodimer, forms a heterotetramer with a Cas2 homodimer.</text>
</comment>
<evidence type="ECO:0000256" key="6">
    <source>
        <dbReference type="ARBA" id="ARBA00023118"/>
    </source>
</evidence>
<reference evidence="11 12" key="1">
    <citation type="submission" date="2019-07" db="EMBL/GenBank/DDBJ databases">
        <title>Tepidimonas charontis SPSP-6 draft genome.</title>
        <authorList>
            <person name="Da Costa M.S."/>
            <person name="Froufe H.J.C."/>
            <person name="Egas C."/>
            <person name="Albuquerque L."/>
        </authorList>
    </citation>
    <scope>NUCLEOTIDE SEQUENCE [LARGE SCALE GENOMIC DNA]</scope>
    <source>
        <strain evidence="11 12">SPSP-6</strain>
    </source>
</reference>
<evidence type="ECO:0000256" key="1">
    <source>
        <dbReference type="ARBA" id="ARBA00022722"/>
    </source>
</evidence>
<feature type="binding site" evidence="10">
    <location>
        <position position="244"/>
    </location>
    <ligand>
        <name>Mn(2+)</name>
        <dbReference type="ChEBI" id="CHEBI:29035"/>
    </ligand>
</feature>
<feature type="binding site" evidence="10">
    <location>
        <position position="164"/>
    </location>
    <ligand>
        <name>Mn(2+)</name>
        <dbReference type="ChEBI" id="CHEBI:29035"/>
    </ligand>
</feature>
<evidence type="ECO:0000256" key="7">
    <source>
        <dbReference type="ARBA" id="ARBA00023125"/>
    </source>
</evidence>
<keyword evidence="3 10" id="KW-0255">Endonuclease</keyword>
<dbReference type="PANTHER" id="PTHR34353">
    <property type="entry name" value="CRISPR-ASSOCIATED ENDONUCLEASE CAS1 1"/>
    <property type="match status" value="1"/>
</dbReference>
<dbReference type="NCBIfam" id="TIGR00287">
    <property type="entry name" value="cas1"/>
    <property type="match status" value="1"/>
</dbReference>
<dbReference type="GO" id="GO:0046872">
    <property type="term" value="F:metal ion binding"/>
    <property type="evidence" value="ECO:0007669"/>
    <property type="project" value="UniProtKB-UniRule"/>
</dbReference>
<dbReference type="InterPro" id="IPR050646">
    <property type="entry name" value="Cas1"/>
</dbReference>
<comment type="function">
    <text evidence="10">CRISPR (clustered regularly interspaced short palindromic repeat), is an adaptive immune system that provides protection against mobile genetic elements (viruses, transposable elements and conjugative plasmids). CRISPR clusters contain spacers, sequences complementary to antecedent mobile elements, and target invading nucleic acids. CRISPR clusters are transcribed and processed into CRISPR RNA (crRNA). Acts as a dsDNA endonuclease. Involved in the integration of spacer DNA into the CRISPR cassette.</text>
</comment>
<dbReference type="GO" id="GO:0051607">
    <property type="term" value="P:defense response to virus"/>
    <property type="evidence" value="ECO:0007669"/>
    <property type="project" value="UniProtKB-UniRule"/>
</dbReference>
<evidence type="ECO:0000256" key="9">
    <source>
        <dbReference type="ARBA" id="ARBA00038592"/>
    </source>
</evidence>
<evidence type="ECO:0000256" key="3">
    <source>
        <dbReference type="ARBA" id="ARBA00022759"/>
    </source>
</evidence>
<dbReference type="GO" id="GO:0016787">
    <property type="term" value="F:hydrolase activity"/>
    <property type="evidence" value="ECO:0007669"/>
    <property type="project" value="UniProtKB-KW"/>
</dbReference>
<dbReference type="OrthoDB" id="9803119at2"/>
<organism evidence="11 12">
    <name type="scientific">Tepidimonas charontis</name>
    <dbReference type="NCBI Taxonomy" id="2267262"/>
    <lineage>
        <taxon>Bacteria</taxon>
        <taxon>Pseudomonadati</taxon>
        <taxon>Pseudomonadota</taxon>
        <taxon>Betaproteobacteria</taxon>
        <taxon>Burkholderiales</taxon>
        <taxon>Tepidimonas</taxon>
    </lineage>
</organism>
<keyword evidence="1 10" id="KW-0540">Nuclease</keyword>
<dbReference type="EC" id="3.1.-.-" evidence="10"/>
<dbReference type="InterPro" id="IPR042206">
    <property type="entry name" value="CRISPR-assoc_Cas1_C"/>
</dbReference>
<keyword evidence="8 10" id="KW-0464">Manganese</keyword>
<evidence type="ECO:0000313" key="12">
    <source>
        <dbReference type="Proteomes" id="UP000318294"/>
    </source>
</evidence>
<evidence type="ECO:0000313" key="11">
    <source>
        <dbReference type="EMBL" id="TSE31879.1"/>
    </source>
</evidence>
<dbReference type="Gene3D" id="3.100.10.20">
    <property type="entry name" value="CRISPR-associated endonuclease Cas1, N-terminal domain"/>
    <property type="match status" value="1"/>
</dbReference>
<gene>
    <name evidence="11" type="primary">cas1_2</name>
    <name evidence="10" type="synonym">cas1</name>
    <name evidence="11" type="ORF">Tchar_02224</name>
</gene>
<keyword evidence="12" id="KW-1185">Reference proteome</keyword>